<dbReference type="SUPFAM" id="SSF63825">
    <property type="entry name" value="YWTD domain"/>
    <property type="match status" value="1"/>
</dbReference>
<reference evidence="2 3" key="1">
    <citation type="journal article" date="2016" name="Nat. Commun.">
        <title>Thousands of microbial genomes shed light on interconnected biogeochemical processes in an aquifer system.</title>
        <authorList>
            <person name="Anantharaman K."/>
            <person name="Brown C.T."/>
            <person name="Hug L.A."/>
            <person name="Sharon I."/>
            <person name="Castelle C.J."/>
            <person name="Probst A.J."/>
            <person name="Thomas B.C."/>
            <person name="Singh A."/>
            <person name="Wilkins M.J."/>
            <person name="Karaoz U."/>
            <person name="Brodie E.L."/>
            <person name="Williams K.H."/>
            <person name="Hubbard S.S."/>
            <person name="Banfield J.F."/>
        </authorList>
    </citation>
    <scope>NUCLEOTIDE SEQUENCE [LARGE SCALE GENOMIC DNA]</scope>
</reference>
<sequence>MNIFELHFNPPPKKDSADLALDTFCFEPKNLQEKKFGSLYMAGEIRNLLPQNIKLLNNIAQVIKNRFYSISIHSPEKAIDDSLEKANEFLAQELSKENISWLGNLSFSAIYLRPKSHDKKSAPKDFVFNCAKAGNIKILILRKGAIIDVGKNLDLHEIEPYPLKVFTSTVAGQLFPGDKIIVITKDIFDFFSKEGLLDKFAATRAFTEQKIKVTLQPKEKILTEMSGLLLLIDTEKDILVNPGIITFNRQLEIFSFKDVFAPIATTISKILTRQKKPKRKKIPPIKKWLSIGIANFIGRYRPTKTEKRNQVLFLIFLFLLIAGFFIFQGKEQQHLKDKEKIIKEVEGKISEAKNLLIVNDENKAAVAFKEALRLILPLAKENKPLENAINLKNYLEDNLKKISKLEFIEEPNAVFEFSQQEFIPQKMIYFRSKLYLFSPLSTNLYALDIQTKNNDIYNLSPDKKEKPSLAAISDNGIFFLLKPNTITSFNGEGFEEYLNLEVFPSSDEPQAMSFYQNSIYLLNKKQGEIIKYQTDNQRSIWLDPATKKATEGISMAIDGSVWILNDSTVSRYHSGKIQEDIPLDFFPSPKQLSKILTSSAVPYLYILEPSQNRIIILSKSGDVIKQVQSDKFNNLKDIAISSDGKRIYLLSGQTLFSVDL</sequence>
<protein>
    <submittedName>
        <fullName evidence="2">Uncharacterized protein</fullName>
    </submittedName>
</protein>
<comment type="caution">
    <text evidence="2">The sequence shown here is derived from an EMBL/GenBank/DDBJ whole genome shotgun (WGS) entry which is preliminary data.</text>
</comment>
<evidence type="ECO:0000313" key="3">
    <source>
        <dbReference type="Proteomes" id="UP000177078"/>
    </source>
</evidence>
<keyword evidence="1" id="KW-0472">Membrane</keyword>
<keyword evidence="1" id="KW-1133">Transmembrane helix</keyword>
<name>A0A1G2RBL4_9BACT</name>
<organism evidence="2 3">
    <name type="scientific">Candidatus Wildermuthbacteria bacterium RIFCSPHIGHO2_12_FULL_40_12</name>
    <dbReference type="NCBI Taxonomy" id="1802457"/>
    <lineage>
        <taxon>Bacteria</taxon>
        <taxon>Candidatus Wildermuthiibacteriota</taxon>
    </lineage>
</organism>
<gene>
    <name evidence="2" type="ORF">A3F15_00270</name>
</gene>
<dbReference type="Proteomes" id="UP000177078">
    <property type="component" value="Unassembled WGS sequence"/>
</dbReference>
<accession>A0A1G2RBL4</accession>
<dbReference type="AlphaFoldDB" id="A0A1G2RBL4"/>
<feature type="transmembrane region" description="Helical" evidence="1">
    <location>
        <begin position="311"/>
        <end position="329"/>
    </location>
</feature>
<dbReference type="STRING" id="1802457.A3F15_00270"/>
<proteinExistence type="predicted"/>
<evidence type="ECO:0000256" key="1">
    <source>
        <dbReference type="SAM" id="Phobius"/>
    </source>
</evidence>
<evidence type="ECO:0000313" key="2">
    <source>
        <dbReference type="EMBL" id="OHA70117.1"/>
    </source>
</evidence>
<dbReference type="EMBL" id="MHUC01000037">
    <property type="protein sequence ID" value="OHA70117.1"/>
    <property type="molecule type" value="Genomic_DNA"/>
</dbReference>
<keyword evidence="1" id="KW-0812">Transmembrane</keyword>